<reference evidence="1" key="1">
    <citation type="submission" date="2022-10" db="EMBL/GenBank/DDBJ databases">
        <title>Complete Genome of Trichothecium roseum strain YXFP-22015, a Plant Pathogen Isolated from Citrus.</title>
        <authorList>
            <person name="Wang Y."/>
            <person name="Zhu L."/>
        </authorList>
    </citation>
    <scope>NUCLEOTIDE SEQUENCE</scope>
    <source>
        <strain evidence="1">YXFP-22015</strain>
    </source>
</reference>
<gene>
    <name evidence="1" type="ORF">N3K66_007523</name>
</gene>
<comment type="caution">
    <text evidence="1">The sequence shown here is derived from an EMBL/GenBank/DDBJ whole genome shotgun (WGS) entry which is preliminary data.</text>
</comment>
<sequence length="279" mass="30952">MATSTLPKGSKLWLLDLGHLDCEATALLSTANIALPGSGPIQHERRELLMISALVQHPDVGLILFDVGGGEDPSQIWHPAVSECTPRIWEKGVHGLEAAIEATGAGTIKDVKAVVLSHLHYDHAAGLEKFFDTDVEIWCHEEELKYAFWSCATGMDRAFFVPHYLVPDKLNWKTFNRTEFEIWPGITLHHAPGHTVGSLMMELTLAGAGTVLFTGDLFHVRENYEDNVPQGGPLIRDYTAWYRSSEFAKHLAKKKKAIVVLGHEMAYFKALPLSPAFTE</sequence>
<accession>A0ACC0UUQ7</accession>
<protein>
    <submittedName>
        <fullName evidence="1">Uncharacterized protein</fullName>
    </submittedName>
</protein>
<dbReference type="EMBL" id="CM047946">
    <property type="protein sequence ID" value="KAI9897667.1"/>
    <property type="molecule type" value="Genomic_DNA"/>
</dbReference>
<evidence type="ECO:0000313" key="2">
    <source>
        <dbReference type="Proteomes" id="UP001163324"/>
    </source>
</evidence>
<organism evidence="1 2">
    <name type="scientific">Trichothecium roseum</name>
    <dbReference type="NCBI Taxonomy" id="47278"/>
    <lineage>
        <taxon>Eukaryota</taxon>
        <taxon>Fungi</taxon>
        <taxon>Dikarya</taxon>
        <taxon>Ascomycota</taxon>
        <taxon>Pezizomycotina</taxon>
        <taxon>Sordariomycetes</taxon>
        <taxon>Hypocreomycetidae</taxon>
        <taxon>Hypocreales</taxon>
        <taxon>Hypocreales incertae sedis</taxon>
        <taxon>Trichothecium</taxon>
    </lineage>
</organism>
<name>A0ACC0UUQ7_9HYPO</name>
<evidence type="ECO:0000313" key="1">
    <source>
        <dbReference type="EMBL" id="KAI9897667.1"/>
    </source>
</evidence>
<proteinExistence type="predicted"/>
<dbReference type="Proteomes" id="UP001163324">
    <property type="component" value="Chromosome 7"/>
</dbReference>
<keyword evidence="2" id="KW-1185">Reference proteome</keyword>